<evidence type="ECO:0000313" key="2">
    <source>
        <dbReference type="EMBL" id="OOQ60015.1"/>
    </source>
</evidence>
<keyword evidence="1" id="KW-0732">Signal</keyword>
<dbReference type="RefSeq" id="WP_078347989.1">
    <property type="nucleotide sequence ID" value="NZ_MBTF01000010.1"/>
</dbReference>
<sequence>MKKKILIPLCLLALLLATPRANAQVPVAGAFTGLIKKVIVAIDLGVQRIQNKTIALQNAEQQIENSLHLNSLRDINGWLDKERNLYAGYYNELAQVKKLLADYQMVKEVITRQKQLLSEYQRASALFSKDAHFSAGELRYMAGIYDGILQESLRNLEAVNTAVTALTTQMDDADRWLRIDEAAKAIQLNLDHLRQFNRQNVLLSLSRSRDALDRSGVQQLYGLSH</sequence>
<accession>A0A1S9PGB8</accession>
<feature type="signal peptide" evidence="1">
    <location>
        <begin position="1"/>
        <end position="23"/>
    </location>
</feature>
<dbReference type="EMBL" id="MBTF01000010">
    <property type="protein sequence ID" value="OOQ60015.1"/>
    <property type="molecule type" value="Genomic_DNA"/>
</dbReference>
<comment type="caution">
    <text evidence="2">The sequence shown here is derived from an EMBL/GenBank/DDBJ whole genome shotgun (WGS) entry which is preliminary data.</text>
</comment>
<dbReference type="Proteomes" id="UP000189739">
    <property type="component" value="Unassembled WGS sequence"/>
</dbReference>
<evidence type="ECO:0000256" key="1">
    <source>
        <dbReference type="SAM" id="SignalP"/>
    </source>
</evidence>
<feature type="chain" id="PRO_5012865647" evidence="1">
    <location>
        <begin position="24"/>
        <end position="225"/>
    </location>
</feature>
<name>A0A1S9PGB8_9SPHI</name>
<dbReference type="OrthoDB" id="793529at2"/>
<gene>
    <name evidence="2" type="ORF">BC343_27180</name>
</gene>
<protein>
    <submittedName>
        <fullName evidence="2">Conjugal transfer protein TraI</fullName>
    </submittedName>
</protein>
<keyword evidence="3" id="KW-1185">Reference proteome</keyword>
<dbReference type="AlphaFoldDB" id="A0A1S9PGB8"/>
<reference evidence="2 3" key="1">
    <citation type="submission" date="2016-07" db="EMBL/GenBank/DDBJ databases">
        <title>Genomic analysis of zinc-resistant bacterium Mucilaginibacter pedocola TBZ30.</title>
        <authorList>
            <person name="Huang J."/>
            <person name="Tang J."/>
        </authorList>
    </citation>
    <scope>NUCLEOTIDE SEQUENCE [LARGE SCALE GENOMIC DNA]</scope>
    <source>
        <strain evidence="2 3">TBZ30</strain>
    </source>
</reference>
<organism evidence="2 3">
    <name type="scientific">Mucilaginibacter pedocola</name>
    <dbReference type="NCBI Taxonomy" id="1792845"/>
    <lineage>
        <taxon>Bacteria</taxon>
        <taxon>Pseudomonadati</taxon>
        <taxon>Bacteroidota</taxon>
        <taxon>Sphingobacteriia</taxon>
        <taxon>Sphingobacteriales</taxon>
        <taxon>Sphingobacteriaceae</taxon>
        <taxon>Mucilaginibacter</taxon>
    </lineage>
</organism>
<dbReference type="STRING" id="1792845.BC343_27180"/>
<evidence type="ECO:0000313" key="3">
    <source>
        <dbReference type="Proteomes" id="UP000189739"/>
    </source>
</evidence>
<proteinExistence type="predicted"/>